<dbReference type="AlphaFoldDB" id="D7LLF6"/>
<name>D7LLF6_ARALL</name>
<accession>D7LLF6</accession>
<dbReference type="EMBL" id="GL348716">
    <property type="protein sequence ID" value="EFH57341.1"/>
    <property type="molecule type" value="Genomic_DNA"/>
</dbReference>
<protein>
    <submittedName>
        <fullName evidence="1">Expressed protein</fullName>
    </submittedName>
</protein>
<proteinExistence type="predicted"/>
<keyword evidence="2" id="KW-1185">Reference proteome</keyword>
<sequence>MKKKIRRSLPMEYKGRYILMLQNFILFVCFWEDLCPSVNVKYYINGLPLVWISFRLESKK</sequence>
<dbReference type="HOGENOM" id="CLU_209958_0_0_1"/>
<gene>
    <name evidence="1" type="ORF">ARALYDRAFT_901978</name>
</gene>
<dbReference type="Proteomes" id="UP000008694">
    <property type="component" value="Unassembled WGS sequence"/>
</dbReference>
<evidence type="ECO:0000313" key="2">
    <source>
        <dbReference type="Proteomes" id="UP000008694"/>
    </source>
</evidence>
<reference evidence="2" key="1">
    <citation type="journal article" date="2011" name="Nat. Genet.">
        <title>The Arabidopsis lyrata genome sequence and the basis of rapid genome size change.</title>
        <authorList>
            <person name="Hu T.T."/>
            <person name="Pattyn P."/>
            <person name="Bakker E.G."/>
            <person name="Cao J."/>
            <person name="Cheng J.-F."/>
            <person name="Clark R.M."/>
            <person name="Fahlgren N."/>
            <person name="Fawcett J.A."/>
            <person name="Grimwood J."/>
            <person name="Gundlach H."/>
            <person name="Haberer G."/>
            <person name="Hollister J.D."/>
            <person name="Ossowski S."/>
            <person name="Ottilar R.P."/>
            <person name="Salamov A.A."/>
            <person name="Schneeberger K."/>
            <person name="Spannagl M."/>
            <person name="Wang X."/>
            <person name="Yang L."/>
            <person name="Nasrallah M.E."/>
            <person name="Bergelson J."/>
            <person name="Carrington J.C."/>
            <person name="Gaut B.S."/>
            <person name="Schmutz J."/>
            <person name="Mayer K.F.X."/>
            <person name="Van de Peer Y."/>
            <person name="Grigoriev I.V."/>
            <person name="Nordborg M."/>
            <person name="Weigel D."/>
            <person name="Guo Y.-L."/>
        </authorList>
    </citation>
    <scope>NUCLEOTIDE SEQUENCE [LARGE SCALE GENOMIC DNA]</scope>
    <source>
        <strain evidence="2">cv. MN47</strain>
    </source>
</reference>
<dbReference type="Gramene" id="scaffold_401479.1">
    <property type="protein sequence ID" value="scaffold_401479.1"/>
    <property type="gene ID" value="scaffold_401479.1"/>
</dbReference>
<organism evidence="2">
    <name type="scientific">Arabidopsis lyrata subsp. lyrata</name>
    <name type="common">Lyre-leaved rock-cress</name>
    <dbReference type="NCBI Taxonomy" id="81972"/>
    <lineage>
        <taxon>Eukaryota</taxon>
        <taxon>Viridiplantae</taxon>
        <taxon>Streptophyta</taxon>
        <taxon>Embryophyta</taxon>
        <taxon>Tracheophyta</taxon>
        <taxon>Spermatophyta</taxon>
        <taxon>Magnoliopsida</taxon>
        <taxon>eudicotyledons</taxon>
        <taxon>Gunneridae</taxon>
        <taxon>Pentapetalae</taxon>
        <taxon>rosids</taxon>
        <taxon>malvids</taxon>
        <taxon>Brassicales</taxon>
        <taxon>Brassicaceae</taxon>
        <taxon>Camelineae</taxon>
        <taxon>Arabidopsis</taxon>
    </lineage>
</organism>
<evidence type="ECO:0000313" key="1">
    <source>
        <dbReference type="EMBL" id="EFH57341.1"/>
    </source>
</evidence>